<accession>A0ACB9EHK0</accession>
<dbReference type="EMBL" id="CM042048">
    <property type="protein sequence ID" value="KAI3758135.1"/>
    <property type="molecule type" value="Genomic_DNA"/>
</dbReference>
<reference evidence="2" key="1">
    <citation type="journal article" date="2022" name="Mol. Ecol. Resour.">
        <title>The genomes of chicory, endive, great burdock and yacon provide insights into Asteraceae palaeo-polyploidization history and plant inulin production.</title>
        <authorList>
            <person name="Fan W."/>
            <person name="Wang S."/>
            <person name="Wang H."/>
            <person name="Wang A."/>
            <person name="Jiang F."/>
            <person name="Liu H."/>
            <person name="Zhao H."/>
            <person name="Xu D."/>
            <person name="Zhang Y."/>
        </authorList>
    </citation>
    <scope>NUCLEOTIDE SEQUENCE [LARGE SCALE GENOMIC DNA]</scope>
    <source>
        <strain evidence="2">cv. Niubang</strain>
    </source>
</reference>
<protein>
    <submittedName>
        <fullName evidence="1">Uncharacterized protein</fullName>
    </submittedName>
</protein>
<proteinExistence type="predicted"/>
<evidence type="ECO:0000313" key="2">
    <source>
        <dbReference type="Proteomes" id="UP001055879"/>
    </source>
</evidence>
<organism evidence="1 2">
    <name type="scientific">Arctium lappa</name>
    <name type="common">Greater burdock</name>
    <name type="synonym">Lappa major</name>
    <dbReference type="NCBI Taxonomy" id="4217"/>
    <lineage>
        <taxon>Eukaryota</taxon>
        <taxon>Viridiplantae</taxon>
        <taxon>Streptophyta</taxon>
        <taxon>Embryophyta</taxon>
        <taxon>Tracheophyta</taxon>
        <taxon>Spermatophyta</taxon>
        <taxon>Magnoliopsida</taxon>
        <taxon>eudicotyledons</taxon>
        <taxon>Gunneridae</taxon>
        <taxon>Pentapetalae</taxon>
        <taxon>asterids</taxon>
        <taxon>campanulids</taxon>
        <taxon>Asterales</taxon>
        <taxon>Asteraceae</taxon>
        <taxon>Carduoideae</taxon>
        <taxon>Cardueae</taxon>
        <taxon>Arctiinae</taxon>
        <taxon>Arctium</taxon>
    </lineage>
</organism>
<reference evidence="1 2" key="2">
    <citation type="journal article" date="2022" name="Mol. Ecol. Resour.">
        <title>The genomes of chicory, endive, great burdock and yacon provide insights into Asteraceae paleo-polyploidization history and plant inulin production.</title>
        <authorList>
            <person name="Fan W."/>
            <person name="Wang S."/>
            <person name="Wang H."/>
            <person name="Wang A."/>
            <person name="Jiang F."/>
            <person name="Liu H."/>
            <person name="Zhao H."/>
            <person name="Xu D."/>
            <person name="Zhang Y."/>
        </authorList>
    </citation>
    <scope>NUCLEOTIDE SEQUENCE [LARGE SCALE GENOMIC DNA]</scope>
    <source>
        <strain evidence="2">cv. Niubang</strain>
    </source>
</reference>
<name>A0ACB9EHK0_ARCLA</name>
<keyword evidence="2" id="KW-1185">Reference proteome</keyword>
<comment type="caution">
    <text evidence="1">The sequence shown here is derived from an EMBL/GenBank/DDBJ whole genome shotgun (WGS) entry which is preliminary data.</text>
</comment>
<dbReference type="Proteomes" id="UP001055879">
    <property type="component" value="Linkage Group LG02"/>
</dbReference>
<gene>
    <name evidence="1" type="ORF">L6452_05686</name>
</gene>
<evidence type="ECO:0000313" key="1">
    <source>
        <dbReference type="EMBL" id="KAI3758135.1"/>
    </source>
</evidence>
<sequence length="126" mass="14212">MKSIICYGRSWNESSKNKNYIAIVEVKGSFEEFMMEAETVVARFLKNQKNFPLALPLLRRFLRDHLLEWTDNNIDAYSAAVMKLGPCSLPGSRIGNFGGQVILPLAHAIVKRQVNSIISDLNLIKS</sequence>